<reference evidence="5 6" key="1">
    <citation type="journal article" date="2018" name="PLoS Genet.">
        <title>Population sequencing reveals clonal diversity and ancestral inbreeding in the grapevine cultivar Chardonnay.</title>
        <authorList>
            <person name="Roach M.J."/>
            <person name="Johnson D.L."/>
            <person name="Bohlmann J."/>
            <person name="van Vuuren H.J."/>
            <person name="Jones S.J."/>
            <person name="Pretorius I.S."/>
            <person name="Schmidt S.A."/>
            <person name="Borneman A.R."/>
        </authorList>
    </citation>
    <scope>NUCLEOTIDE SEQUENCE [LARGE SCALE GENOMIC DNA]</scope>
    <source>
        <strain evidence="6">cv. Chardonnay</strain>
        <tissue evidence="5">Leaf</tissue>
    </source>
</reference>
<evidence type="ECO:0000313" key="5">
    <source>
        <dbReference type="EMBL" id="RVW66877.1"/>
    </source>
</evidence>
<evidence type="ECO:0000256" key="2">
    <source>
        <dbReference type="ARBA" id="ARBA00022741"/>
    </source>
</evidence>
<dbReference type="PANTHER" id="PTHR47973">
    <property type="entry name" value="CYSTEINE-RICH RECEPTOR-LIKE PROTEIN KINASE 3"/>
    <property type="match status" value="1"/>
</dbReference>
<keyword evidence="1" id="KW-0808">Transferase</keyword>
<organism evidence="5 6">
    <name type="scientific">Vitis vinifera</name>
    <name type="common">Grape</name>
    <dbReference type="NCBI Taxonomy" id="29760"/>
    <lineage>
        <taxon>Eukaryota</taxon>
        <taxon>Viridiplantae</taxon>
        <taxon>Streptophyta</taxon>
        <taxon>Embryophyta</taxon>
        <taxon>Tracheophyta</taxon>
        <taxon>Spermatophyta</taxon>
        <taxon>Magnoliopsida</taxon>
        <taxon>eudicotyledons</taxon>
        <taxon>Gunneridae</taxon>
        <taxon>Pentapetalae</taxon>
        <taxon>rosids</taxon>
        <taxon>Vitales</taxon>
        <taxon>Vitaceae</taxon>
        <taxon>Viteae</taxon>
        <taxon>Vitis</taxon>
    </lineage>
</organism>
<dbReference type="EMBL" id="QGNW01000618">
    <property type="protein sequence ID" value="RVW66877.1"/>
    <property type="molecule type" value="Genomic_DNA"/>
</dbReference>
<keyword evidence="4" id="KW-0067">ATP-binding</keyword>
<name>A0A438G3W1_VITVI</name>
<keyword evidence="5" id="KW-0675">Receptor</keyword>
<dbReference type="InterPro" id="IPR052059">
    <property type="entry name" value="CR_Ser/Thr_kinase"/>
</dbReference>
<dbReference type="Gene3D" id="1.10.510.10">
    <property type="entry name" value="Transferase(Phosphotransferase) domain 1"/>
    <property type="match status" value="1"/>
</dbReference>
<comment type="caution">
    <text evidence="5">The sequence shown here is derived from an EMBL/GenBank/DDBJ whole genome shotgun (WGS) entry which is preliminary data.</text>
</comment>
<dbReference type="GO" id="GO:0005524">
    <property type="term" value="F:ATP binding"/>
    <property type="evidence" value="ECO:0007669"/>
    <property type="project" value="UniProtKB-KW"/>
</dbReference>
<dbReference type="AlphaFoldDB" id="A0A438G3W1"/>
<sequence length="197" mass="22874">MDGFMELIRHEVMKEFLDRHFWDAATSVRGGRRVSPLNHIKARDLVLECFITKEKQSREEEAHVTLIHPTEQKSYFPLLTYVYICCSFGKFKVKELLNKKKLETLVDSKLQGYYIVEEVEELIQVALLCTLNTASDRPKMSDVVKMLEGDGLAERWEQWKKEDIICGELNHCNFSSNNWIINDSTPGLHPEELSGPR</sequence>
<gene>
    <name evidence="5" type="primary">BAK1_19</name>
    <name evidence="5" type="ORF">CK203_064243</name>
</gene>
<evidence type="ECO:0000256" key="4">
    <source>
        <dbReference type="ARBA" id="ARBA00022840"/>
    </source>
</evidence>
<evidence type="ECO:0000256" key="1">
    <source>
        <dbReference type="ARBA" id="ARBA00022679"/>
    </source>
</evidence>
<accession>A0A438G3W1</accession>
<evidence type="ECO:0000256" key="3">
    <source>
        <dbReference type="ARBA" id="ARBA00022777"/>
    </source>
</evidence>
<evidence type="ECO:0000313" key="6">
    <source>
        <dbReference type="Proteomes" id="UP000288805"/>
    </source>
</evidence>
<keyword evidence="3 5" id="KW-0418">Kinase</keyword>
<proteinExistence type="predicted"/>
<dbReference type="GO" id="GO:0016301">
    <property type="term" value="F:kinase activity"/>
    <property type="evidence" value="ECO:0007669"/>
    <property type="project" value="UniProtKB-KW"/>
</dbReference>
<keyword evidence="2" id="KW-0547">Nucleotide-binding</keyword>
<protein>
    <submittedName>
        <fullName evidence="5">Brassinosteroid insensitive 1-associated receptor kinase 1</fullName>
    </submittedName>
</protein>
<dbReference type="Proteomes" id="UP000288805">
    <property type="component" value="Unassembled WGS sequence"/>
</dbReference>